<gene>
    <name evidence="1" type="ORF">HPB50_013653</name>
</gene>
<keyword evidence="2" id="KW-1185">Reference proteome</keyword>
<name>A0ACB7TNN0_HYAAI</name>
<dbReference type="Proteomes" id="UP000821845">
    <property type="component" value="Chromosome 1"/>
</dbReference>
<proteinExistence type="predicted"/>
<evidence type="ECO:0000313" key="2">
    <source>
        <dbReference type="Proteomes" id="UP000821845"/>
    </source>
</evidence>
<accession>A0ACB7TNN0</accession>
<organism evidence="1 2">
    <name type="scientific">Hyalomma asiaticum</name>
    <name type="common">Tick</name>
    <dbReference type="NCBI Taxonomy" id="266040"/>
    <lineage>
        <taxon>Eukaryota</taxon>
        <taxon>Metazoa</taxon>
        <taxon>Ecdysozoa</taxon>
        <taxon>Arthropoda</taxon>
        <taxon>Chelicerata</taxon>
        <taxon>Arachnida</taxon>
        <taxon>Acari</taxon>
        <taxon>Parasitiformes</taxon>
        <taxon>Ixodida</taxon>
        <taxon>Ixodoidea</taxon>
        <taxon>Ixodidae</taxon>
        <taxon>Hyalomminae</taxon>
        <taxon>Hyalomma</taxon>
    </lineage>
</organism>
<sequence>MVLTRVQDYAPASPGPDPKRGGDVPATVDWVATYAGAHEAQSEGGKDSDDKPAMAYGSRGKRPTERADTGRPVDFGCPRKAAPERNRHVPATPAQGQARVPEKGGSSEGCSPSRGHHAEVMCGRITMTPPFVGLG</sequence>
<dbReference type="EMBL" id="CM023481">
    <property type="protein sequence ID" value="KAH6946449.1"/>
    <property type="molecule type" value="Genomic_DNA"/>
</dbReference>
<evidence type="ECO:0000313" key="1">
    <source>
        <dbReference type="EMBL" id="KAH6946449.1"/>
    </source>
</evidence>
<protein>
    <submittedName>
        <fullName evidence="1">Uncharacterized protein</fullName>
    </submittedName>
</protein>
<comment type="caution">
    <text evidence="1">The sequence shown here is derived from an EMBL/GenBank/DDBJ whole genome shotgun (WGS) entry which is preliminary data.</text>
</comment>
<reference evidence="1" key="1">
    <citation type="submission" date="2020-05" db="EMBL/GenBank/DDBJ databases">
        <title>Large-scale comparative analyses of tick genomes elucidate their genetic diversity and vector capacities.</title>
        <authorList>
            <person name="Jia N."/>
            <person name="Wang J."/>
            <person name="Shi W."/>
            <person name="Du L."/>
            <person name="Sun Y."/>
            <person name="Zhan W."/>
            <person name="Jiang J."/>
            <person name="Wang Q."/>
            <person name="Zhang B."/>
            <person name="Ji P."/>
            <person name="Sakyi L.B."/>
            <person name="Cui X."/>
            <person name="Yuan T."/>
            <person name="Jiang B."/>
            <person name="Yang W."/>
            <person name="Lam T.T.-Y."/>
            <person name="Chang Q."/>
            <person name="Ding S."/>
            <person name="Wang X."/>
            <person name="Zhu J."/>
            <person name="Ruan X."/>
            <person name="Zhao L."/>
            <person name="Wei J."/>
            <person name="Que T."/>
            <person name="Du C."/>
            <person name="Cheng J."/>
            <person name="Dai P."/>
            <person name="Han X."/>
            <person name="Huang E."/>
            <person name="Gao Y."/>
            <person name="Liu J."/>
            <person name="Shao H."/>
            <person name="Ye R."/>
            <person name="Li L."/>
            <person name="Wei W."/>
            <person name="Wang X."/>
            <person name="Wang C."/>
            <person name="Yang T."/>
            <person name="Huo Q."/>
            <person name="Li W."/>
            <person name="Guo W."/>
            <person name="Chen H."/>
            <person name="Zhou L."/>
            <person name="Ni X."/>
            <person name="Tian J."/>
            <person name="Zhou Y."/>
            <person name="Sheng Y."/>
            <person name="Liu T."/>
            <person name="Pan Y."/>
            <person name="Xia L."/>
            <person name="Li J."/>
            <person name="Zhao F."/>
            <person name="Cao W."/>
        </authorList>
    </citation>
    <scope>NUCLEOTIDE SEQUENCE</scope>
    <source>
        <strain evidence="1">Hyas-2018</strain>
    </source>
</reference>